<dbReference type="Proteomes" id="UP001152759">
    <property type="component" value="Chromosome 2"/>
</dbReference>
<dbReference type="GO" id="GO:0016829">
    <property type="term" value="F:lyase activity"/>
    <property type="evidence" value="ECO:0007669"/>
    <property type="project" value="UniProtKB-KW"/>
</dbReference>
<evidence type="ECO:0000256" key="10">
    <source>
        <dbReference type="ARBA" id="ARBA00030898"/>
    </source>
</evidence>
<dbReference type="InterPro" id="IPR036590">
    <property type="entry name" value="SRAP-like"/>
</dbReference>
<dbReference type="SUPFAM" id="SSF143081">
    <property type="entry name" value="BB1717-like"/>
    <property type="match status" value="1"/>
</dbReference>
<evidence type="ECO:0000256" key="6">
    <source>
        <dbReference type="ARBA" id="ARBA00023124"/>
    </source>
</evidence>
<evidence type="ECO:0000256" key="1">
    <source>
        <dbReference type="ARBA" id="ARBA00008136"/>
    </source>
</evidence>
<keyword evidence="4" id="KW-0227">DNA damage</keyword>
<proteinExistence type="inferred from homology"/>
<dbReference type="GO" id="GO:0006508">
    <property type="term" value="P:proteolysis"/>
    <property type="evidence" value="ECO:0007669"/>
    <property type="project" value="UniProtKB-KW"/>
</dbReference>
<evidence type="ECO:0000256" key="9">
    <source>
        <dbReference type="ARBA" id="ARBA00030390"/>
    </source>
</evidence>
<keyword evidence="8" id="KW-0456">Lyase</keyword>
<keyword evidence="14" id="KW-1185">Reference proteome</keyword>
<evidence type="ECO:0000256" key="7">
    <source>
        <dbReference type="ARBA" id="ARBA00023125"/>
    </source>
</evidence>
<evidence type="ECO:0000313" key="14">
    <source>
        <dbReference type="Proteomes" id="UP001152759"/>
    </source>
</evidence>
<dbReference type="GO" id="GO:0008233">
    <property type="term" value="F:peptidase activity"/>
    <property type="evidence" value="ECO:0007669"/>
    <property type="project" value="UniProtKB-KW"/>
</dbReference>
<evidence type="ECO:0000256" key="2">
    <source>
        <dbReference type="ARBA" id="ARBA00015888"/>
    </source>
</evidence>
<keyword evidence="6" id="KW-0190">Covalent protein-DNA linkage</keyword>
<dbReference type="GO" id="GO:0003697">
    <property type="term" value="F:single-stranded DNA binding"/>
    <property type="evidence" value="ECO:0007669"/>
    <property type="project" value="InterPro"/>
</dbReference>
<evidence type="ECO:0000256" key="8">
    <source>
        <dbReference type="ARBA" id="ARBA00023239"/>
    </source>
</evidence>
<dbReference type="KEGG" id="btab:109033721"/>
<protein>
    <recommendedName>
        <fullName evidence="2">Abasic site processing protein HMCES</fullName>
    </recommendedName>
    <alternativeName>
        <fullName evidence="9">Embryonic stem cell-specific 5-hydroxymethylcytosine-binding protein</fullName>
    </alternativeName>
    <alternativeName>
        <fullName evidence="10">Peptidase HMCES</fullName>
    </alternativeName>
    <alternativeName>
        <fullName evidence="11">SRAP domain-containing protein 1</fullName>
    </alternativeName>
</protein>
<feature type="region of interest" description="Disordered" evidence="12">
    <location>
        <begin position="260"/>
        <end position="316"/>
    </location>
</feature>
<accession>A0A9P0EYD2</accession>
<evidence type="ECO:0000256" key="3">
    <source>
        <dbReference type="ARBA" id="ARBA00022670"/>
    </source>
</evidence>
<dbReference type="AlphaFoldDB" id="A0A9P0EYD2"/>
<dbReference type="PANTHER" id="PTHR13604">
    <property type="entry name" value="DC12-RELATED"/>
    <property type="match status" value="1"/>
</dbReference>
<sequence>MCGRTACNLCREDYQKATAYKDGGKYQKPVWNDVGNDGLTFKPSNNIAPTDVTPILLSGNHFDELSNHSRVLTPMVWGMIPPWHKGSFKSHGLSTNNCRIETLLSSKLYNAPLRSGKRCVVLCEGFYEWQTTKGKSNKQPYFIYMPQNDSVKVELRQNWTHANWNEEEGWTGPRLVHFAGLFNKWTAESGESVYSYTIITMESNKTLSWLHHRMPAILDTEQAVKDWLDFENVSTEEAMQILKPIQKLVWHPVSTIVNNSRNKDEECNKPLSTKSSSEKSKGATLMSNWLKRGQKKEDKEEKHDGSDGETPEKKKK</sequence>
<name>A0A9P0EYD2_BEMTA</name>
<keyword evidence="3" id="KW-0645">Protease</keyword>
<keyword evidence="7" id="KW-0238">DNA-binding</keyword>
<dbReference type="EMBL" id="OU963863">
    <property type="protein sequence ID" value="CAH0384172.1"/>
    <property type="molecule type" value="Genomic_DNA"/>
</dbReference>
<evidence type="ECO:0000313" key="13">
    <source>
        <dbReference type="EMBL" id="CAH0384172.1"/>
    </source>
</evidence>
<keyword evidence="5" id="KW-0378">Hydrolase</keyword>
<reference evidence="13" key="1">
    <citation type="submission" date="2021-12" db="EMBL/GenBank/DDBJ databases">
        <authorList>
            <person name="King R."/>
        </authorList>
    </citation>
    <scope>NUCLEOTIDE SEQUENCE</scope>
</reference>
<organism evidence="13 14">
    <name type="scientific">Bemisia tabaci</name>
    <name type="common">Sweetpotato whitefly</name>
    <name type="synonym">Aleurodes tabaci</name>
    <dbReference type="NCBI Taxonomy" id="7038"/>
    <lineage>
        <taxon>Eukaryota</taxon>
        <taxon>Metazoa</taxon>
        <taxon>Ecdysozoa</taxon>
        <taxon>Arthropoda</taxon>
        <taxon>Hexapoda</taxon>
        <taxon>Insecta</taxon>
        <taxon>Pterygota</taxon>
        <taxon>Neoptera</taxon>
        <taxon>Paraneoptera</taxon>
        <taxon>Hemiptera</taxon>
        <taxon>Sternorrhyncha</taxon>
        <taxon>Aleyrodoidea</taxon>
        <taxon>Aleyrodidae</taxon>
        <taxon>Aleyrodinae</taxon>
        <taxon>Bemisia</taxon>
    </lineage>
</organism>
<evidence type="ECO:0000256" key="11">
    <source>
        <dbReference type="ARBA" id="ARBA00031130"/>
    </source>
</evidence>
<evidence type="ECO:0000256" key="12">
    <source>
        <dbReference type="SAM" id="MobiDB-lite"/>
    </source>
</evidence>
<evidence type="ECO:0000256" key="5">
    <source>
        <dbReference type="ARBA" id="ARBA00022801"/>
    </source>
</evidence>
<dbReference type="PANTHER" id="PTHR13604:SF0">
    <property type="entry name" value="ABASIC SITE PROCESSING PROTEIN HMCES"/>
    <property type="match status" value="1"/>
</dbReference>
<dbReference type="Pfam" id="PF02586">
    <property type="entry name" value="SRAP"/>
    <property type="match status" value="1"/>
</dbReference>
<feature type="compositionally biased region" description="Basic and acidic residues" evidence="12">
    <location>
        <begin position="295"/>
        <end position="316"/>
    </location>
</feature>
<gene>
    <name evidence="13" type="ORF">BEMITA_LOCUS3543</name>
</gene>
<comment type="similarity">
    <text evidence="1">Belongs to the SOS response-associated peptidase family.</text>
</comment>
<dbReference type="InterPro" id="IPR003738">
    <property type="entry name" value="SRAP"/>
</dbReference>
<evidence type="ECO:0000256" key="4">
    <source>
        <dbReference type="ARBA" id="ARBA00022763"/>
    </source>
</evidence>
<dbReference type="GO" id="GO:0106300">
    <property type="term" value="P:protein-DNA covalent cross-linking repair"/>
    <property type="evidence" value="ECO:0007669"/>
    <property type="project" value="InterPro"/>
</dbReference>
<dbReference type="Gene3D" id="3.90.1680.10">
    <property type="entry name" value="SOS response associated peptidase-like"/>
    <property type="match status" value="1"/>
</dbReference>